<evidence type="ECO:0000313" key="2">
    <source>
        <dbReference type="Proteomes" id="UP001430953"/>
    </source>
</evidence>
<dbReference type="Proteomes" id="UP001430953">
    <property type="component" value="Unassembled WGS sequence"/>
</dbReference>
<sequence length="134" mass="15484">MPWHNGTEISIRWTNIISDYTAANGGRFTIVLPHMPPACALNRKAPVPVTAPHTHTLPRGAQKPGKCSRLEAVFTNTALPHNKHPTRKNIERRSAYIDLRYWRERSLIRGHLRFFQRFLRESKMSLSHSISDNY</sequence>
<comment type="caution">
    <text evidence="1">The sequence shown here is derived from an EMBL/GenBank/DDBJ whole genome shotgun (WGS) entry which is preliminary data.</text>
</comment>
<dbReference type="EMBL" id="JADYXP020000019">
    <property type="protein sequence ID" value="KAL0105351.1"/>
    <property type="molecule type" value="Genomic_DNA"/>
</dbReference>
<proteinExistence type="predicted"/>
<protein>
    <submittedName>
        <fullName evidence="1">Uncharacterized protein</fullName>
    </submittedName>
</protein>
<reference evidence="1 2" key="1">
    <citation type="submission" date="2023-03" db="EMBL/GenBank/DDBJ databases">
        <title>High recombination rates correlate with genetic variation in Cardiocondyla obscurior ants.</title>
        <authorList>
            <person name="Errbii M."/>
        </authorList>
    </citation>
    <scope>NUCLEOTIDE SEQUENCE [LARGE SCALE GENOMIC DNA]</scope>
    <source>
        <strain evidence="1">Alpha-2009</strain>
        <tissue evidence="1">Whole body</tissue>
    </source>
</reference>
<gene>
    <name evidence="1" type="ORF">PUN28_016776</name>
</gene>
<organism evidence="1 2">
    <name type="scientific">Cardiocondyla obscurior</name>
    <dbReference type="NCBI Taxonomy" id="286306"/>
    <lineage>
        <taxon>Eukaryota</taxon>
        <taxon>Metazoa</taxon>
        <taxon>Ecdysozoa</taxon>
        <taxon>Arthropoda</taxon>
        <taxon>Hexapoda</taxon>
        <taxon>Insecta</taxon>
        <taxon>Pterygota</taxon>
        <taxon>Neoptera</taxon>
        <taxon>Endopterygota</taxon>
        <taxon>Hymenoptera</taxon>
        <taxon>Apocrita</taxon>
        <taxon>Aculeata</taxon>
        <taxon>Formicoidea</taxon>
        <taxon>Formicidae</taxon>
        <taxon>Myrmicinae</taxon>
        <taxon>Cardiocondyla</taxon>
    </lineage>
</organism>
<evidence type="ECO:0000313" key="1">
    <source>
        <dbReference type="EMBL" id="KAL0105351.1"/>
    </source>
</evidence>
<name>A0AAW2ENP5_9HYME</name>
<dbReference type="AlphaFoldDB" id="A0AAW2ENP5"/>
<keyword evidence="2" id="KW-1185">Reference proteome</keyword>
<accession>A0AAW2ENP5</accession>